<dbReference type="Gene3D" id="3.40.50.10610">
    <property type="entry name" value="ABC-type transport auxiliary lipoprotein component"/>
    <property type="match status" value="1"/>
</dbReference>
<organism evidence="2 3">
    <name type="scientific">Tranquillimonas alkanivorans</name>
    <dbReference type="NCBI Taxonomy" id="441119"/>
    <lineage>
        <taxon>Bacteria</taxon>
        <taxon>Pseudomonadati</taxon>
        <taxon>Pseudomonadota</taxon>
        <taxon>Alphaproteobacteria</taxon>
        <taxon>Rhodobacterales</taxon>
        <taxon>Roseobacteraceae</taxon>
        <taxon>Tranquillimonas</taxon>
    </lineage>
</organism>
<keyword evidence="3" id="KW-1185">Reference proteome</keyword>
<reference evidence="2 3" key="1">
    <citation type="submission" date="2016-10" db="EMBL/GenBank/DDBJ databases">
        <authorList>
            <person name="de Groot N.N."/>
        </authorList>
    </citation>
    <scope>NUCLEOTIDE SEQUENCE [LARGE SCALE GENOMIC DNA]</scope>
    <source>
        <strain evidence="2 3">DSM 19547</strain>
    </source>
</reference>
<dbReference type="Pfam" id="PF03886">
    <property type="entry name" value="ABC_trans_aux"/>
    <property type="match status" value="1"/>
</dbReference>
<proteinExistence type="predicted"/>
<dbReference type="SUPFAM" id="SSF159594">
    <property type="entry name" value="XCC0632-like"/>
    <property type="match status" value="1"/>
</dbReference>
<dbReference type="RefSeq" id="WP_093418348.1">
    <property type="nucleotide sequence ID" value="NZ_FOXA01000002.1"/>
</dbReference>
<accession>A0A1I5MCR7</accession>
<gene>
    <name evidence="2" type="ORF">SAMN04488047_102208</name>
</gene>
<evidence type="ECO:0000259" key="1">
    <source>
        <dbReference type="Pfam" id="PF03886"/>
    </source>
</evidence>
<dbReference type="EMBL" id="FOXA01000002">
    <property type="protein sequence ID" value="SFP07293.1"/>
    <property type="molecule type" value="Genomic_DNA"/>
</dbReference>
<evidence type="ECO:0000313" key="3">
    <source>
        <dbReference type="Proteomes" id="UP000199356"/>
    </source>
</evidence>
<dbReference type="OrthoDB" id="7858211at2"/>
<dbReference type="Proteomes" id="UP000199356">
    <property type="component" value="Unassembled WGS sequence"/>
</dbReference>
<sequence length="185" mass="19605">MRYAAFLLPLALMACGDDITRYAAPTVAAQDSVRIDFRTLEVAEVGLPLYAASEEIWVETPEGALQSSPSLLWADDPARAVTLGLVRNLTEITGARVAPGPWPFEEFPDARLEVQIEEMTADLAGEFRIAGQYFVAAGPDVGADDADLFSLSMPMPTAPSAGDVAAARAAALADLALLIARDGLR</sequence>
<feature type="domain" description="ABC-type transport auxiliary lipoprotein component" evidence="1">
    <location>
        <begin position="24"/>
        <end position="180"/>
    </location>
</feature>
<name>A0A1I5MCR7_9RHOB</name>
<dbReference type="STRING" id="441119.SAMN04488047_102208"/>
<dbReference type="PROSITE" id="PS51257">
    <property type="entry name" value="PROKAR_LIPOPROTEIN"/>
    <property type="match status" value="1"/>
</dbReference>
<evidence type="ECO:0000313" key="2">
    <source>
        <dbReference type="EMBL" id="SFP07293.1"/>
    </source>
</evidence>
<dbReference type="AlphaFoldDB" id="A0A1I5MCR7"/>
<protein>
    <recommendedName>
        <fullName evidence="1">ABC-type transport auxiliary lipoprotein component domain-containing protein</fullName>
    </recommendedName>
</protein>
<dbReference type="InterPro" id="IPR005586">
    <property type="entry name" value="ABC_trans_aux"/>
</dbReference>